<dbReference type="EMBL" id="CAQQ02393947">
    <property type="status" value="NOT_ANNOTATED_CDS"/>
    <property type="molecule type" value="Genomic_DNA"/>
</dbReference>
<organism evidence="1 2">
    <name type="scientific">Megaselia scalaris</name>
    <name type="common">Humpbacked fly</name>
    <name type="synonym">Phora scalaris</name>
    <dbReference type="NCBI Taxonomy" id="36166"/>
    <lineage>
        <taxon>Eukaryota</taxon>
        <taxon>Metazoa</taxon>
        <taxon>Ecdysozoa</taxon>
        <taxon>Arthropoda</taxon>
        <taxon>Hexapoda</taxon>
        <taxon>Insecta</taxon>
        <taxon>Pterygota</taxon>
        <taxon>Neoptera</taxon>
        <taxon>Endopterygota</taxon>
        <taxon>Diptera</taxon>
        <taxon>Brachycera</taxon>
        <taxon>Muscomorpha</taxon>
        <taxon>Platypezoidea</taxon>
        <taxon>Phoridae</taxon>
        <taxon>Megaseliini</taxon>
        <taxon>Megaselia</taxon>
    </lineage>
</organism>
<evidence type="ECO:0000313" key="2">
    <source>
        <dbReference type="Proteomes" id="UP000015102"/>
    </source>
</evidence>
<proteinExistence type="predicted"/>
<keyword evidence="2" id="KW-1185">Reference proteome</keyword>
<evidence type="ECO:0000313" key="1">
    <source>
        <dbReference type="EnsemblMetazoa" id="MESCA001790-PA"/>
    </source>
</evidence>
<dbReference type="EMBL" id="CAQQ02393946">
    <property type="status" value="NOT_ANNOTATED_CDS"/>
    <property type="molecule type" value="Genomic_DNA"/>
</dbReference>
<protein>
    <submittedName>
        <fullName evidence="1">Uncharacterized protein</fullName>
    </submittedName>
</protein>
<accession>T1GEM2</accession>
<name>T1GEM2_MEGSC</name>
<reference evidence="2" key="1">
    <citation type="submission" date="2013-02" db="EMBL/GenBank/DDBJ databases">
        <authorList>
            <person name="Hughes D."/>
        </authorList>
    </citation>
    <scope>NUCLEOTIDE SEQUENCE</scope>
    <source>
        <strain>Durham</strain>
        <strain evidence="2">NC isolate 2 -- Noor lab</strain>
    </source>
</reference>
<dbReference type="Proteomes" id="UP000015102">
    <property type="component" value="Unassembled WGS sequence"/>
</dbReference>
<sequence>MKVTFERWNSGCYFKLLSYGSSDSTNSSFVFRVNEIGSLCGLLKDLEMIRLFEIEFAKHLLDYFGFQIA</sequence>
<dbReference type="EnsemblMetazoa" id="MESCA001790-RA">
    <property type="protein sequence ID" value="MESCA001790-PA"/>
    <property type="gene ID" value="MESCA001790"/>
</dbReference>
<reference evidence="1" key="2">
    <citation type="submission" date="2015-06" db="UniProtKB">
        <authorList>
            <consortium name="EnsemblMetazoa"/>
        </authorList>
    </citation>
    <scope>IDENTIFICATION</scope>
</reference>
<dbReference type="AlphaFoldDB" id="T1GEM2"/>
<dbReference type="HOGENOM" id="CLU_2778750_0_0_1"/>